<keyword evidence="6" id="KW-0418">Kinase</keyword>
<dbReference type="Gene3D" id="3.30.565.10">
    <property type="entry name" value="Histidine kinase-like ATPase, C-terminal domain"/>
    <property type="match status" value="1"/>
</dbReference>
<dbReference type="InterPro" id="IPR005467">
    <property type="entry name" value="His_kinase_dom"/>
</dbReference>
<dbReference type="GO" id="GO:0016020">
    <property type="term" value="C:membrane"/>
    <property type="evidence" value="ECO:0007669"/>
    <property type="project" value="UniProtKB-SubCell"/>
</dbReference>
<dbReference type="InterPro" id="IPR004358">
    <property type="entry name" value="Sig_transdc_His_kin-like_C"/>
</dbReference>
<dbReference type="AlphaFoldDB" id="A0A3M8Q8J8"/>
<dbReference type="PROSITE" id="PS50885">
    <property type="entry name" value="HAMP"/>
    <property type="match status" value="1"/>
</dbReference>
<comment type="subcellular location">
    <subcellularLocation>
        <location evidence="2">Membrane</location>
    </subcellularLocation>
</comment>
<proteinExistence type="predicted"/>
<keyword evidence="8" id="KW-0472">Membrane</keyword>
<feature type="domain" description="HAMP" evidence="10">
    <location>
        <begin position="150"/>
        <end position="202"/>
    </location>
</feature>
<evidence type="ECO:0000256" key="2">
    <source>
        <dbReference type="ARBA" id="ARBA00004370"/>
    </source>
</evidence>
<protein>
    <recommendedName>
        <fullName evidence="3">histidine kinase</fullName>
        <ecNumber evidence="3">2.7.13.3</ecNumber>
    </recommendedName>
</protein>
<comment type="caution">
    <text evidence="11">The sequence shown here is derived from an EMBL/GenBank/DDBJ whole genome shotgun (WGS) entry which is preliminary data.</text>
</comment>
<name>A0A3M8Q8J8_9GAMM</name>
<dbReference type="SUPFAM" id="SSF55874">
    <property type="entry name" value="ATPase domain of HSP90 chaperone/DNA topoisomerase II/histidine kinase"/>
    <property type="match status" value="1"/>
</dbReference>
<keyword evidence="7" id="KW-0175">Coiled coil</keyword>
<dbReference type="PANTHER" id="PTHR43065">
    <property type="entry name" value="SENSOR HISTIDINE KINASE"/>
    <property type="match status" value="1"/>
</dbReference>
<dbReference type="OrthoDB" id="1931120at2"/>
<dbReference type="Gene3D" id="6.10.340.10">
    <property type="match status" value="1"/>
</dbReference>
<accession>A0A3M8Q8J8</accession>
<evidence type="ECO:0000259" key="10">
    <source>
        <dbReference type="PROSITE" id="PS50885"/>
    </source>
</evidence>
<dbReference type="Pfam" id="PF00672">
    <property type="entry name" value="HAMP"/>
    <property type="match status" value="1"/>
</dbReference>
<evidence type="ECO:0000256" key="5">
    <source>
        <dbReference type="ARBA" id="ARBA00022679"/>
    </source>
</evidence>
<dbReference type="InterPro" id="IPR003594">
    <property type="entry name" value="HATPase_dom"/>
</dbReference>
<keyword evidence="5" id="KW-0808">Transferase</keyword>
<evidence type="ECO:0000259" key="9">
    <source>
        <dbReference type="PROSITE" id="PS50109"/>
    </source>
</evidence>
<dbReference type="Gene3D" id="1.10.287.130">
    <property type="match status" value="1"/>
</dbReference>
<dbReference type="InterPro" id="IPR003660">
    <property type="entry name" value="HAMP_dom"/>
</dbReference>
<feature type="domain" description="Histidine kinase" evidence="9">
    <location>
        <begin position="265"/>
        <end position="511"/>
    </location>
</feature>
<dbReference type="InterPro" id="IPR036890">
    <property type="entry name" value="HATPase_C_sf"/>
</dbReference>
<comment type="catalytic activity">
    <reaction evidence="1">
        <text>ATP + protein L-histidine = ADP + protein N-phospho-L-histidine.</text>
        <dbReference type="EC" id="2.7.13.3"/>
    </reaction>
</comment>
<feature type="transmembrane region" description="Helical" evidence="8">
    <location>
        <begin position="131"/>
        <end position="152"/>
    </location>
</feature>
<sequence length="517" mass="57654">MTLNYLRSTNYDSLEKRARTTVALFSTTTKDAILSYDLASLESFVNEVLKNPDLSYARVLGPNNEVFAEGGNIEALNRVFQQDTKVELVQDGVFDVAADIQEFGVLYGRVEIGIETDSITRVIAEAEKRSFSIAGIEMILVALFSFALGTYLTRQLKVLVSATKDIADGKLDITIPVKGTDELAAVSVAFNAMIEHLKEASERRDLFELKLQELNQSLEDRVEQRTKIINDKNNKLEQVNKQIKETQAKLLQSDKMASVGVLAAGVAHEINNPMSFVISNMKTLDDYFRDIQQLIAAYEQITHSDLTNLQTQLEVIEKLKKDIDLESILNDLPVLITDTIEGTGRVKDIVKGLKEVSYNDDRNAYTLCNINECITNTLKVADNELKYHCKVVTDLRDIPDIYCAQNQIKQVLLNLIINASHAIKDKGKIEIRSQATNNHIKIQIKDNGCGISKEQMSKIFDPFYTTKPVGEGTGLGLSISYGIIKEHNGDITLNSQVGKGTIFTILLPLNTERAKEV</sequence>
<dbReference type="SUPFAM" id="SSF58104">
    <property type="entry name" value="Methyl-accepting chemotaxis protein (MCP) signaling domain"/>
    <property type="match status" value="1"/>
</dbReference>
<gene>
    <name evidence="11" type="ORF">EBI00_04100</name>
</gene>
<dbReference type="SMART" id="SM00304">
    <property type="entry name" value="HAMP"/>
    <property type="match status" value="1"/>
</dbReference>
<dbReference type="PROSITE" id="PS50109">
    <property type="entry name" value="HIS_KIN"/>
    <property type="match status" value="1"/>
</dbReference>
<evidence type="ECO:0000256" key="7">
    <source>
        <dbReference type="SAM" id="Coils"/>
    </source>
</evidence>
<evidence type="ECO:0000256" key="8">
    <source>
        <dbReference type="SAM" id="Phobius"/>
    </source>
</evidence>
<evidence type="ECO:0000313" key="11">
    <source>
        <dbReference type="EMBL" id="RNF52387.1"/>
    </source>
</evidence>
<evidence type="ECO:0000256" key="6">
    <source>
        <dbReference type="ARBA" id="ARBA00022777"/>
    </source>
</evidence>
<dbReference type="SUPFAM" id="SSF158472">
    <property type="entry name" value="HAMP domain-like"/>
    <property type="match status" value="1"/>
</dbReference>
<dbReference type="Proteomes" id="UP000280507">
    <property type="component" value="Unassembled WGS sequence"/>
</dbReference>
<evidence type="ECO:0000256" key="1">
    <source>
        <dbReference type="ARBA" id="ARBA00000085"/>
    </source>
</evidence>
<evidence type="ECO:0000256" key="4">
    <source>
        <dbReference type="ARBA" id="ARBA00022553"/>
    </source>
</evidence>
<dbReference type="SMART" id="SM00387">
    <property type="entry name" value="HATPase_c"/>
    <property type="match status" value="1"/>
</dbReference>
<keyword evidence="4" id="KW-0597">Phosphoprotein</keyword>
<dbReference type="GO" id="GO:0007165">
    <property type="term" value="P:signal transduction"/>
    <property type="evidence" value="ECO:0007669"/>
    <property type="project" value="InterPro"/>
</dbReference>
<dbReference type="Pfam" id="PF02518">
    <property type="entry name" value="HATPase_c"/>
    <property type="match status" value="1"/>
</dbReference>
<dbReference type="CDD" id="cd06225">
    <property type="entry name" value="HAMP"/>
    <property type="match status" value="1"/>
</dbReference>
<organism evidence="11 12">
    <name type="scientific">Marinomonas hwangdonensis</name>
    <dbReference type="NCBI Taxonomy" id="1053647"/>
    <lineage>
        <taxon>Bacteria</taxon>
        <taxon>Pseudomonadati</taxon>
        <taxon>Pseudomonadota</taxon>
        <taxon>Gammaproteobacteria</taxon>
        <taxon>Oceanospirillales</taxon>
        <taxon>Oceanospirillaceae</taxon>
        <taxon>Marinomonas</taxon>
    </lineage>
</organism>
<dbReference type="PRINTS" id="PR00344">
    <property type="entry name" value="BCTRLSENSOR"/>
</dbReference>
<evidence type="ECO:0000313" key="12">
    <source>
        <dbReference type="Proteomes" id="UP000280507"/>
    </source>
</evidence>
<keyword evidence="12" id="KW-1185">Reference proteome</keyword>
<reference evidence="11 12" key="1">
    <citation type="journal article" date="2012" name="Int. J. Syst. Evol. Microbiol.">
        <title>Marinomonas hwangdonensis sp. nov., isolated from seawater.</title>
        <authorList>
            <person name="Jung Y.T."/>
            <person name="Oh T.K."/>
            <person name="Yoon J.H."/>
        </authorList>
    </citation>
    <scope>NUCLEOTIDE SEQUENCE [LARGE SCALE GENOMIC DNA]</scope>
    <source>
        <strain evidence="11 12">HDW-15</strain>
    </source>
</reference>
<dbReference type="EMBL" id="RIZG01000002">
    <property type="protein sequence ID" value="RNF52387.1"/>
    <property type="molecule type" value="Genomic_DNA"/>
</dbReference>
<dbReference type="GO" id="GO:0004673">
    <property type="term" value="F:protein histidine kinase activity"/>
    <property type="evidence" value="ECO:0007669"/>
    <property type="project" value="UniProtKB-EC"/>
</dbReference>
<keyword evidence="8" id="KW-1133">Transmembrane helix</keyword>
<feature type="coiled-coil region" evidence="7">
    <location>
        <begin position="197"/>
        <end position="256"/>
    </location>
</feature>
<dbReference type="EC" id="2.7.13.3" evidence="3"/>
<keyword evidence="8" id="KW-0812">Transmembrane</keyword>
<dbReference type="PANTHER" id="PTHR43065:SF50">
    <property type="entry name" value="HISTIDINE KINASE"/>
    <property type="match status" value="1"/>
</dbReference>
<evidence type="ECO:0000256" key="3">
    <source>
        <dbReference type="ARBA" id="ARBA00012438"/>
    </source>
</evidence>